<organism evidence="2 3">
    <name type="scientific">Streptococcus pneumoniae</name>
    <dbReference type="NCBI Taxonomy" id="1313"/>
    <lineage>
        <taxon>Bacteria</taxon>
        <taxon>Bacillati</taxon>
        <taxon>Bacillota</taxon>
        <taxon>Bacilli</taxon>
        <taxon>Lactobacillales</taxon>
        <taxon>Streptococcaceae</taxon>
        <taxon>Streptococcus</taxon>
    </lineage>
</organism>
<evidence type="ECO:0000313" key="2">
    <source>
        <dbReference type="EMBL" id="MTV74262.1"/>
    </source>
</evidence>
<dbReference type="AlphaFoldDB" id="A0A6G2DD76"/>
<dbReference type="InterPro" id="IPR013196">
    <property type="entry name" value="HTH_11"/>
</dbReference>
<sequence length="39" mass="4456">MTKDRKQALLQLLKEAPKALNGQSLAEHFHVTRQVIVQD</sequence>
<accession>A0A6G2DD76</accession>
<protein>
    <submittedName>
        <fullName evidence="2">HTH domain-containing protein</fullName>
    </submittedName>
</protein>
<feature type="non-terminal residue" evidence="2">
    <location>
        <position position="39"/>
    </location>
</feature>
<dbReference type="EMBL" id="WNHQ01000968">
    <property type="protein sequence ID" value="MTV74262.1"/>
    <property type="molecule type" value="Genomic_DNA"/>
</dbReference>
<dbReference type="InterPro" id="IPR026043">
    <property type="entry name" value="NadR"/>
</dbReference>
<proteinExistence type="predicted"/>
<dbReference type="InterPro" id="IPR036388">
    <property type="entry name" value="WH-like_DNA-bd_sf"/>
</dbReference>
<dbReference type="Proteomes" id="UP000483094">
    <property type="component" value="Unassembled WGS sequence"/>
</dbReference>
<evidence type="ECO:0000313" key="3">
    <source>
        <dbReference type="Proteomes" id="UP000483094"/>
    </source>
</evidence>
<gene>
    <name evidence="2" type="ORF">GM540_09775</name>
</gene>
<dbReference type="Pfam" id="PF08279">
    <property type="entry name" value="HTH_11"/>
    <property type="match status" value="1"/>
</dbReference>
<name>A0A6G2DD76_STREE</name>
<evidence type="ECO:0000259" key="1">
    <source>
        <dbReference type="Pfam" id="PF08279"/>
    </source>
</evidence>
<feature type="domain" description="Helix-turn-helix type 11" evidence="1">
    <location>
        <begin position="5"/>
        <end position="39"/>
    </location>
</feature>
<dbReference type="PANTHER" id="PTHR40068:SF1">
    <property type="entry name" value="TRANSCRIPTION REPRESSOR NIAR-RELATED"/>
    <property type="match status" value="1"/>
</dbReference>
<dbReference type="PANTHER" id="PTHR40068">
    <property type="entry name" value="TRANSCRIPTION REPRESSOR NIAR-RELATED"/>
    <property type="match status" value="1"/>
</dbReference>
<comment type="caution">
    <text evidence="2">The sequence shown here is derived from an EMBL/GenBank/DDBJ whole genome shotgun (WGS) entry which is preliminary data.</text>
</comment>
<reference evidence="2 3" key="1">
    <citation type="submission" date="2019-11" db="EMBL/GenBank/DDBJ databases">
        <title>Growth characteristics of pneumococcus vary with the chemical composition of the capsule and with environmental conditions.</title>
        <authorList>
            <person name="Tothpal A."/>
            <person name="Desobry K."/>
            <person name="Joshi S."/>
            <person name="Wyllie A.L."/>
            <person name="Weinberger D.M."/>
        </authorList>
    </citation>
    <scope>NUCLEOTIDE SEQUENCE [LARGE SCALE GENOMIC DNA]</scope>
    <source>
        <strain evidence="3">pnumococcus19F</strain>
    </source>
</reference>
<dbReference type="Gene3D" id="1.10.10.10">
    <property type="entry name" value="Winged helix-like DNA-binding domain superfamily/Winged helix DNA-binding domain"/>
    <property type="match status" value="1"/>
</dbReference>